<evidence type="ECO:0008006" key="3">
    <source>
        <dbReference type="Google" id="ProtNLM"/>
    </source>
</evidence>
<proteinExistence type="predicted"/>
<dbReference type="AlphaFoldDB" id="A0A2M7H2A3"/>
<dbReference type="SUPFAM" id="SSF56112">
    <property type="entry name" value="Protein kinase-like (PK-like)"/>
    <property type="match status" value="1"/>
</dbReference>
<reference evidence="1 2" key="1">
    <citation type="submission" date="2017-09" db="EMBL/GenBank/DDBJ databases">
        <title>Depth-based differentiation of microbial function through sediment-hosted aquifers and enrichment of novel symbionts in the deep terrestrial subsurface.</title>
        <authorList>
            <person name="Probst A.J."/>
            <person name="Ladd B."/>
            <person name="Jarett J.K."/>
            <person name="Geller-Mcgrath D.E."/>
            <person name="Sieber C.M."/>
            <person name="Emerson J.B."/>
            <person name="Anantharaman K."/>
            <person name="Thomas B.C."/>
            <person name="Malmstrom R."/>
            <person name="Stieglmeier M."/>
            <person name="Klingl A."/>
            <person name="Woyke T."/>
            <person name="Ryan C.M."/>
            <person name="Banfield J.F."/>
        </authorList>
    </citation>
    <scope>NUCLEOTIDE SEQUENCE [LARGE SCALE GENOMIC DNA]</scope>
    <source>
        <strain evidence="1">CG15_BIG_FIL_POST_REV_8_21_14_020_45_12</strain>
    </source>
</reference>
<name>A0A2M7H2A3_9BACT</name>
<protein>
    <recommendedName>
        <fullName evidence="3">Aminoglycoside phosphotransferase domain-containing protein</fullName>
    </recommendedName>
</protein>
<evidence type="ECO:0000313" key="2">
    <source>
        <dbReference type="Proteomes" id="UP000230292"/>
    </source>
</evidence>
<accession>A0A2M7H2A3</accession>
<gene>
    <name evidence="1" type="ORF">COW24_05630</name>
</gene>
<evidence type="ECO:0000313" key="1">
    <source>
        <dbReference type="EMBL" id="PIW36377.1"/>
    </source>
</evidence>
<dbReference type="EMBL" id="PFGC01000058">
    <property type="protein sequence ID" value="PIW36377.1"/>
    <property type="molecule type" value="Genomic_DNA"/>
</dbReference>
<organism evidence="1 2">
    <name type="scientific">Candidatus Kerfeldbacteria bacterium CG15_BIG_FIL_POST_REV_8_21_14_020_45_12</name>
    <dbReference type="NCBI Taxonomy" id="2014247"/>
    <lineage>
        <taxon>Bacteria</taxon>
        <taxon>Candidatus Kerfeldiibacteriota</taxon>
    </lineage>
</organism>
<dbReference type="InterPro" id="IPR011009">
    <property type="entry name" value="Kinase-like_dom_sf"/>
</dbReference>
<comment type="caution">
    <text evidence="1">The sequence shown here is derived from an EMBL/GenBank/DDBJ whole genome shotgun (WGS) entry which is preliminary data.</text>
</comment>
<sequence length="317" mass="36301">MTDQPLQESITRFFTAEKYQIVEVIKEGRIFVVDSAMHGSRVVVKIDPLNPEHRPGRPKGIARGDSYIAQQRMENIFKVMKDFRFFSLCLPAVFGMGRFEDYFDWVIYKYYEGKVYPWSEKNNQSTELGGAAISPENASEVAMLVFDLTQVPVLKFSQKVETKNYPEELASLTISGEVAVKAELISAEELNQALTRLGVFYDKKVPTLYTIQNGDFYPRNFLKLKESIVLLDWESAGITTVEEVVAYGHLLMWNNPEWQKLFLSELHNLLDLNEEWLRMMQLLVALKQVIFWSDTSEEEISSARAAMCAAFRAASTS</sequence>
<dbReference type="Proteomes" id="UP000230292">
    <property type="component" value="Unassembled WGS sequence"/>
</dbReference>